<evidence type="ECO:0000256" key="7">
    <source>
        <dbReference type="SAM" id="MobiDB-lite"/>
    </source>
</evidence>
<reference evidence="8" key="1">
    <citation type="submission" date="2023-10" db="EMBL/GenBank/DDBJ databases">
        <authorList>
            <person name="Chen Y."/>
            <person name="Shah S."/>
            <person name="Dougan E. K."/>
            <person name="Thang M."/>
            <person name="Chan C."/>
        </authorList>
    </citation>
    <scope>NUCLEOTIDE SEQUENCE [LARGE SCALE GENOMIC DNA]</scope>
</reference>
<comment type="subcellular location">
    <subcellularLocation>
        <location evidence="1">Cytoplasm</location>
        <location evidence="1">Cytoskeleton</location>
    </subcellularLocation>
</comment>
<evidence type="ECO:0000256" key="6">
    <source>
        <dbReference type="ARBA" id="ARBA00023212"/>
    </source>
</evidence>
<gene>
    <name evidence="8" type="ORF">PCOR1329_LOCUS3808</name>
</gene>
<keyword evidence="4" id="KW-0493">Microtubule</keyword>
<evidence type="ECO:0000256" key="4">
    <source>
        <dbReference type="ARBA" id="ARBA00022701"/>
    </source>
</evidence>
<protein>
    <recommendedName>
        <fullName evidence="10">SF-assemblin</fullName>
    </recommendedName>
</protein>
<evidence type="ECO:0000256" key="2">
    <source>
        <dbReference type="ARBA" id="ARBA00005678"/>
    </source>
</evidence>
<dbReference type="PRINTS" id="PR01799">
    <property type="entry name" value="SFASSEMBLIN"/>
</dbReference>
<dbReference type="Pfam" id="PF06705">
    <property type="entry name" value="SF-assemblin"/>
    <property type="match status" value="1"/>
</dbReference>
<evidence type="ECO:0000256" key="1">
    <source>
        <dbReference type="ARBA" id="ARBA00004245"/>
    </source>
</evidence>
<feature type="compositionally biased region" description="Polar residues" evidence="7">
    <location>
        <begin position="79"/>
        <end position="91"/>
    </location>
</feature>
<dbReference type="PANTHER" id="PTHR40412:SF1">
    <property type="entry name" value="SF-ASSEMBLIN"/>
    <property type="match status" value="1"/>
</dbReference>
<keyword evidence="3" id="KW-0963">Cytoplasm</keyword>
<dbReference type="InterPro" id="IPR008374">
    <property type="entry name" value="SF_assemblin/giardin_b"/>
</dbReference>
<feature type="region of interest" description="Disordered" evidence="7">
    <location>
        <begin position="79"/>
        <end position="99"/>
    </location>
</feature>
<keyword evidence="6" id="KW-0206">Cytoskeleton</keyword>
<accession>A0ABN9PKJ9</accession>
<keyword evidence="9" id="KW-1185">Reference proteome</keyword>
<evidence type="ECO:0000313" key="9">
    <source>
        <dbReference type="Proteomes" id="UP001189429"/>
    </source>
</evidence>
<name>A0ABN9PKJ9_9DINO</name>
<organism evidence="8 9">
    <name type="scientific">Prorocentrum cordatum</name>
    <dbReference type="NCBI Taxonomy" id="2364126"/>
    <lineage>
        <taxon>Eukaryota</taxon>
        <taxon>Sar</taxon>
        <taxon>Alveolata</taxon>
        <taxon>Dinophyceae</taxon>
        <taxon>Prorocentrales</taxon>
        <taxon>Prorocentraceae</taxon>
        <taxon>Prorocentrum</taxon>
    </lineage>
</organism>
<evidence type="ECO:0000256" key="3">
    <source>
        <dbReference type="ARBA" id="ARBA00022490"/>
    </source>
</evidence>
<dbReference type="Proteomes" id="UP001189429">
    <property type="component" value="Unassembled WGS sequence"/>
</dbReference>
<comment type="caution">
    <text evidence="8">The sequence shown here is derived from an EMBL/GenBank/DDBJ whole genome shotgun (WGS) entry which is preliminary data.</text>
</comment>
<evidence type="ECO:0000313" key="8">
    <source>
        <dbReference type="EMBL" id="CAK0793544.1"/>
    </source>
</evidence>
<sequence length="350" mass="38668">MQTRAVPRENGSPSRTASVQLMRLKNAKIGSEVSADGSPSEPTAQGAVETAKWLHIMTATAARMAALSARAAHADSFQPLTFDSSRPSATASDKERDRLQSKLRDVGQRFVGFEQVVKGDTLKRRDAERGKTKAAQEGVMKLERALNSEIKRRVEANKQVQGLTETLANDMLERLQAGIIVRIEKLASSIESLTLRCTTLERGISQFRGELPSKLQVDTAALVKEITELRGHTEADRKARVERDTALLRRLAEMETHESAQFDQGMDAYRAAADQLKTEIDNLARTEEVSDSRTEKFRTFILEEIAGMKNTLAVAAQAREQTDDEIVQAMNQYTNALQKGLHSANRGAGF</sequence>
<keyword evidence="5" id="KW-0175">Coiled coil</keyword>
<dbReference type="EMBL" id="CAUYUJ010000991">
    <property type="protein sequence ID" value="CAK0793544.1"/>
    <property type="molecule type" value="Genomic_DNA"/>
</dbReference>
<proteinExistence type="inferred from homology"/>
<evidence type="ECO:0000256" key="5">
    <source>
        <dbReference type="ARBA" id="ARBA00023054"/>
    </source>
</evidence>
<dbReference type="PANTHER" id="PTHR40412">
    <property type="entry name" value="SF-ASSEMBLIN"/>
    <property type="match status" value="1"/>
</dbReference>
<evidence type="ECO:0008006" key="10">
    <source>
        <dbReference type="Google" id="ProtNLM"/>
    </source>
</evidence>
<comment type="similarity">
    <text evidence="2">Belongs to the SF-assemblin family.</text>
</comment>